<gene>
    <name evidence="1" type="ORF">AVEN_42071_1</name>
</gene>
<evidence type="ECO:0000313" key="2">
    <source>
        <dbReference type="Proteomes" id="UP000499080"/>
    </source>
</evidence>
<keyword evidence="2" id="KW-1185">Reference proteome</keyword>
<sequence length="78" mass="8385">MPLDNKCQIGPVAWPPSYAYVLVISIEAEAGFIASSRSHSSLPEIGKNTVDTAYDVGSVVGVLMDVGSLYLRRPVVFE</sequence>
<reference evidence="1 2" key="1">
    <citation type="journal article" date="2019" name="Sci. Rep.">
        <title>Orb-weaving spider Araneus ventricosus genome elucidates the spidroin gene catalogue.</title>
        <authorList>
            <person name="Kono N."/>
            <person name="Nakamura H."/>
            <person name="Ohtoshi R."/>
            <person name="Moran D.A.P."/>
            <person name="Shinohara A."/>
            <person name="Yoshida Y."/>
            <person name="Fujiwara M."/>
            <person name="Mori M."/>
            <person name="Tomita M."/>
            <person name="Arakawa K."/>
        </authorList>
    </citation>
    <scope>NUCLEOTIDE SEQUENCE [LARGE SCALE GENOMIC DNA]</scope>
</reference>
<name>A0A4Y2W802_ARAVE</name>
<organism evidence="1 2">
    <name type="scientific">Araneus ventricosus</name>
    <name type="common">Orbweaver spider</name>
    <name type="synonym">Epeira ventricosa</name>
    <dbReference type="NCBI Taxonomy" id="182803"/>
    <lineage>
        <taxon>Eukaryota</taxon>
        <taxon>Metazoa</taxon>
        <taxon>Ecdysozoa</taxon>
        <taxon>Arthropoda</taxon>
        <taxon>Chelicerata</taxon>
        <taxon>Arachnida</taxon>
        <taxon>Araneae</taxon>
        <taxon>Araneomorphae</taxon>
        <taxon>Entelegynae</taxon>
        <taxon>Araneoidea</taxon>
        <taxon>Araneidae</taxon>
        <taxon>Araneus</taxon>
    </lineage>
</organism>
<protein>
    <submittedName>
        <fullName evidence="1">Uncharacterized protein</fullName>
    </submittedName>
</protein>
<dbReference type="Proteomes" id="UP000499080">
    <property type="component" value="Unassembled WGS sequence"/>
</dbReference>
<evidence type="ECO:0000313" key="1">
    <source>
        <dbReference type="EMBL" id="GBO32107.1"/>
    </source>
</evidence>
<dbReference type="AlphaFoldDB" id="A0A4Y2W802"/>
<comment type="caution">
    <text evidence="1">The sequence shown here is derived from an EMBL/GenBank/DDBJ whole genome shotgun (WGS) entry which is preliminary data.</text>
</comment>
<proteinExistence type="predicted"/>
<dbReference type="EMBL" id="BGPR01055548">
    <property type="protein sequence ID" value="GBO32107.1"/>
    <property type="molecule type" value="Genomic_DNA"/>
</dbReference>
<accession>A0A4Y2W802</accession>